<sequence length="89" mass="10462">MNELNQKRITAYLQKRCEKMKCVDNRNNPGHCSGNNQEERIDERSLAICQYGRKKFDKGLLMTVIDWVSHWRESEVVLANELEVPPGIW</sequence>
<evidence type="ECO:0000313" key="1">
    <source>
        <dbReference type="EMBL" id="EFO26979.1"/>
    </source>
</evidence>
<accession>A0A1S0U8T6</accession>
<proteinExistence type="predicted"/>
<protein>
    <submittedName>
        <fullName evidence="1">Uncharacterized protein</fullName>
    </submittedName>
</protein>
<dbReference type="GeneID" id="9938891"/>
<reference evidence="1" key="1">
    <citation type="submission" date="2012-04" db="EMBL/GenBank/DDBJ databases">
        <title>The Genome Sequence of Loa loa.</title>
        <authorList>
            <consortium name="The Broad Institute Genome Sequencing Platform"/>
            <consortium name="Broad Institute Genome Sequencing Center for Infectious Disease"/>
            <person name="Nutman T.B."/>
            <person name="Fink D.L."/>
            <person name="Russ C."/>
            <person name="Young S."/>
            <person name="Zeng Q."/>
            <person name="Gargeya S."/>
            <person name="Alvarado L."/>
            <person name="Berlin A."/>
            <person name="Chapman S.B."/>
            <person name="Chen Z."/>
            <person name="Freedman E."/>
            <person name="Gellesch M."/>
            <person name="Goldberg J."/>
            <person name="Griggs A."/>
            <person name="Gujja S."/>
            <person name="Heilman E.R."/>
            <person name="Heiman D."/>
            <person name="Howarth C."/>
            <person name="Mehta T."/>
            <person name="Neiman D."/>
            <person name="Pearson M."/>
            <person name="Roberts A."/>
            <person name="Saif S."/>
            <person name="Shea T."/>
            <person name="Shenoy N."/>
            <person name="Sisk P."/>
            <person name="Stolte C."/>
            <person name="Sykes S."/>
            <person name="White J."/>
            <person name="Yandava C."/>
            <person name="Haas B."/>
            <person name="Henn M.R."/>
            <person name="Nusbaum C."/>
            <person name="Birren B."/>
        </authorList>
    </citation>
    <scope>NUCLEOTIDE SEQUENCE [LARGE SCALE GENOMIC DNA]</scope>
</reference>
<dbReference type="CTD" id="9938891"/>
<dbReference type="EMBL" id="JH712224">
    <property type="protein sequence ID" value="EFO26979.1"/>
    <property type="molecule type" value="Genomic_DNA"/>
</dbReference>
<name>A0A1S0U8T6_LOALO</name>
<dbReference type="InParanoid" id="A0A1S0U8T6"/>
<dbReference type="RefSeq" id="XP_003137101.1">
    <property type="nucleotide sequence ID" value="XM_003137053.1"/>
</dbReference>
<organism evidence="1">
    <name type="scientific">Loa loa</name>
    <name type="common">Eye worm</name>
    <name type="synonym">Filaria loa</name>
    <dbReference type="NCBI Taxonomy" id="7209"/>
    <lineage>
        <taxon>Eukaryota</taxon>
        <taxon>Metazoa</taxon>
        <taxon>Ecdysozoa</taxon>
        <taxon>Nematoda</taxon>
        <taxon>Chromadorea</taxon>
        <taxon>Rhabditida</taxon>
        <taxon>Spirurina</taxon>
        <taxon>Spiruromorpha</taxon>
        <taxon>Filarioidea</taxon>
        <taxon>Onchocercidae</taxon>
        <taxon>Loa</taxon>
    </lineage>
</organism>
<dbReference type="KEGG" id="loa:LOAG_01514"/>
<dbReference type="AlphaFoldDB" id="A0A1S0U8T6"/>
<gene>
    <name evidence="1" type="ORF">LOAG_01514</name>
</gene>